<sequence>MNQVGCRIICDQDGEVIHIIGEMQGDVLERKEIVKLSCIDIEFGAIDFKKYQIVSINMDTLEPVLKEIIIPETEEQRRIRELEDALLLQADEETGGIL</sequence>
<dbReference type="RefSeq" id="WP_112117014.1">
    <property type="nucleotide sequence ID" value="NZ_UAQE01000001.1"/>
</dbReference>
<dbReference type="Proteomes" id="UP000251431">
    <property type="component" value="Unassembled WGS sequence"/>
</dbReference>
<organism evidence="1 2">
    <name type="scientific">Lysinibacillus capsici</name>
    <dbReference type="NCBI Taxonomy" id="2115968"/>
    <lineage>
        <taxon>Bacteria</taxon>
        <taxon>Bacillati</taxon>
        <taxon>Bacillota</taxon>
        <taxon>Bacilli</taxon>
        <taxon>Bacillales</taxon>
        <taxon>Bacillaceae</taxon>
        <taxon>Lysinibacillus</taxon>
    </lineage>
</organism>
<name>A0A2X0XH20_9BACI</name>
<dbReference type="AlphaFoldDB" id="A0A2X0XH20"/>
<proteinExistence type="predicted"/>
<gene>
    <name evidence="1" type="ORF">NCTC7582_01659</name>
</gene>
<accession>A0A2X0XH20</accession>
<evidence type="ECO:0000313" key="2">
    <source>
        <dbReference type="Proteomes" id="UP000251431"/>
    </source>
</evidence>
<protein>
    <submittedName>
        <fullName evidence="1">Uncharacterized protein</fullName>
    </submittedName>
</protein>
<dbReference type="EMBL" id="UAQE01000001">
    <property type="protein sequence ID" value="SPT98435.1"/>
    <property type="molecule type" value="Genomic_DNA"/>
</dbReference>
<evidence type="ECO:0000313" key="1">
    <source>
        <dbReference type="EMBL" id="SPT98435.1"/>
    </source>
</evidence>
<reference evidence="1 2" key="1">
    <citation type="submission" date="2018-06" db="EMBL/GenBank/DDBJ databases">
        <authorList>
            <consortium name="Pathogen Informatics"/>
            <person name="Doyle S."/>
        </authorList>
    </citation>
    <scope>NUCLEOTIDE SEQUENCE [LARGE SCALE GENOMIC DNA]</scope>
    <source>
        <strain evidence="1 2">NCTC7582</strain>
    </source>
</reference>